<reference evidence="2" key="1">
    <citation type="journal article" date="2019" name="Int. J. Syst. Evol. Microbiol.">
        <title>The Global Catalogue of Microorganisms (GCM) 10K type strain sequencing project: providing services to taxonomists for standard genome sequencing and annotation.</title>
        <authorList>
            <consortium name="The Broad Institute Genomics Platform"/>
            <consortium name="The Broad Institute Genome Sequencing Center for Infectious Disease"/>
            <person name="Wu L."/>
            <person name="Ma J."/>
        </authorList>
    </citation>
    <scope>NUCLEOTIDE SEQUENCE [LARGE SCALE GENOMIC DNA]</scope>
    <source>
        <strain evidence="2">CCUG 49571</strain>
    </source>
</reference>
<organism evidence="1 2">
    <name type="scientific">Cohnella hongkongensis</name>
    <dbReference type="NCBI Taxonomy" id="178337"/>
    <lineage>
        <taxon>Bacteria</taxon>
        <taxon>Bacillati</taxon>
        <taxon>Bacillota</taxon>
        <taxon>Bacilli</taxon>
        <taxon>Bacillales</taxon>
        <taxon>Paenibacillaceae</taxon>
        <taxon>Cohnella</taxon>
    </lineage>
</organism>
<evidence type="ECO:0000313" key="1">
    <source>
        <dbReference type="EMBL" id="MFC4598098.1"/>
    </source>
</evidence>
<keyword evidence="2" id="KW-1185">Reference proteome</keyword>
<sequence length="326" mass="35812">MSRYRVHRSTIDGAMRIALRDEAADTCAELIPSIGSNVIRFASGGREALMPPDSVASLAEGDAVYRYGVPILFPPNRVKNGAFAFKGRTYRLPINEPPDHHLHGELCSRAWEVTDAGATEDLGAYAVSRFRYADHPDMMAYFPHPLTFTITYSVREGALRMSGTIANEGSDDAPFAFGLHPYFRVPYAEGERIELQAPAALEWPVTNLAFVNGKPEETAFSRALNEGVSIAGYPALGCSLLSMREGDSTCRLRLPDRGYAIAFRFGAVFSHAVLFRPDWCSAFSIEPYTSVTDAFNVAFGSERTGARGIAPGETIPFFAEYRIETE</sequence>
<dbReference type="InterPro" id="IPR014718">
    <property type="entry name" value="GH-type_carb-bd"/>
</dbReference>
<dbReference type="Proteomes" id="UP001596028">
    <property type="component" value="Unassembled WGS sequence"/>
</dbReference>
<accession>A0ABV9F7Y4</accession>
<dbReference type="SUPFAM" id="SSF74650">
    <property type="entry name" value="Galactose mutarotase-like"/>
    <property type="match status" value="1"/>
</dbReference>
<gene>
    <name evidence="1" type="ORF">ACFO3S_07570</name>
</gene>
<dbReference type="EMBL" id="JBHSEP010000004">
    <property type="protein sequence ID" value="MFC4598098.1"/>
    <property type="molecule type" value="Genomic_DNA"/>
</dbReference>
<dbReference type="Gene3D" id="2.70.98.10">
    <property type="match status" value="1"/>
</dbReference>
<dbReference type="InterPro" id="IPR008183">
    <property type="entry name" value="Aldose_1/G6P_1-epimerase"/>
</dbReference>
<comment type="caution">
    <text evidence="1">The sequence shown here is derived from an EMBL/GenBank/DDBJ whole genome shotgun (WGS) entry which is preliminary data.</text>
</comment>
<dbReference type="Pfam" id="PF01263">
    <property type="entry name" value="Aldose_epim"/>
    <property type="match status" value="1"/>
</dbReference>
<evidence type="ECO:0000313" key="2">
    <source>
        <dbReference type="Proteomes" id="UP001596028"/>
    </source>
</evidence>
<protein>
    <submittedName>
        <fullName evidence="1">Aldose 1-epimerase</fullName>
    </submittedName>
</protein>
<dbReference type="CDD" id="cd01081">
    <property type="entry name" value="Aldose_epim"/>
    <property type="match status" value="1"/>
</dbReference>
<dbReference type="RefSeq" id="WP_378094000.1">
    <property type="nucleotide sequence ID" value="NZ_JBHSEP010000004.1"/>
</dbReference>
<proteinExistence type="predicted"/>
<dbReference type="InterPro" id="IPR011013">
    <property type="entry name" value="Gal_mutarotase_sf_dom"/>
</dbReference>
<name>A0ABV9F7Y4_9BACL</name>